<feature type="compositionally biased region" description="Basic residues" evidence="1">
    <location>
        <begin position="775"/>
        <end position="785"/>
    </location>
</feature>
<keyword evidence="3" id="KW-1185">Reference proteome</keyword>
<proteinExistence type="predicted"/>
<feature type="compositionally biased region" description="Low complexity" evidence="1">
    <location>
        <begin position="736"/>
        <end position="762"/>
    </location>
</feature>
<comment type="caution">
    <text evidence="2">The sequence shown here is derived from an EMBL/GenBank/DDBJ whole genome shotgun (WGS) entry which is preliminary data.</text>
</comment>
<evidence type="ECO:0000313" key="3">
    <source>
        <dbReference type="Proteomes" id="UP000604481"/>
    </source>
</evidence>
<feature type="region of interest" description="Disordered" evidence="1">
    <location>
        <begin position="736"/>
        <end position="785"/>
    </location>
</feature>
<dbReference type="Gene3D" id="3.40.50.1820">
    <property type="entry name" value="alpha/beta hydrolase"/>
    <property type="match status" value="1"/>
</dbReference>
<dbReference type="PANTHER" id="PTHR36837:SF2">
    <property type="entry name" value="POLY(3-HYDROXYALKANOATE) POLYMERASE SUBUNIT PHAC"/>
    <property type="match status" value="1"/>
</dbReference>
<dbReference type="InterPro" id="IPR051321">
    <property type="entry name" value="PHA/PHB_synthase"/>
</dbReference>
<dbReference type="InterPro" id="IPR024501">
    <property type="entry name" value="DUF3141"/>
</dbReference>
<dbReference type="RefSeq" id="WP_194114439.1">
    <property type="nucleotide sequence ID" value="NZ_JADFUA010000001.1"/>
</dbReference>
<reference evidence="2 3" key="1">
    <citation type="submission" date="2020-10" db="EMBL/GenBank/DDBJ databases">
        <title>The genome sequence of Chitinilyticum litopenaei 4Y14.</title>
        <authorList>
            <person name="Liu Y."/>
        </authorList>
    </citation>
    <scope>NUCLEOTIDE SEQUENCE [LARGE SCALE GENOMIC DNA]</scope>
    <source>
        <strain evidence="2 3">4Y14</strain>
    </source>
</reference>
<evidence type="ECO:0000256" key="1">
    <source>
        <dbReference type="SAM" id="MobiDB-lite"/>
    </source>
</evidence>
<dbReference type="EMBL" id="JADFUA010000001">
    <property type="protein sequence ID" value="MBE9607931.1"/>
    <property type="molecule type" value="Genomic_DNA"/>
</dbReference>
<sequence length="785" mass="85619">MWTNDRQLEQTVQLQGKVTRRVLKRSAAVTGKAIEELAPAAPAYHDPQALFESGLDYLRDTAERQLLFWDVLRQRGDQFLAHEAAGKPPVLHFAYEIVLDARSFARPANYALARIIPPAGSASVDPTRRPYVIIDPRAGHGPGIGGFKQDSEIGMALKDAHPVYAVIFFPRPEPGQTLADVTAAEEEFLRWVGREHPDAPKPVLVGNCQGGWAAMLVAAAAPELVGAVVVNGAPVSYWAGNDNNPMRYAGGILGGAWPALLASDLGNGLFDGAHLVANFENLNLGNTLVDKSYHLYDRVDTEPPRYLEFERWWGGPYLMNEEEIQWIVENLFIGNNLVEGKASARQGQYDLKAIHAPIVVFASLGDNITPPQQAFNWILDLYPTTDALKQAGQVVVGLVHESVGHLGIFVSAGVATKEHAKIVELMHVIETLAPGLYAMKITADPQAPGGWRAELTERRVEELQHAQQFDRQDEIPFSAVEAVSELTTRSYEMFLRPWVRAFTNETTAQAGRMLHPNRLQQWAWSSLNPVASALGAVAGEIRAHRQPAADDNPWRQWERDLAARLSASLNLLGDLRDVATEAAFFSTYGWLAMQGIGAENRQDTRQPDQAGQVDDAALAAQLDQGGAAAGLIRLGLLLTRDGDRIPLTRRQFTVNWLTRQPALAGLDDEALRQLIREQSLLVWRLPDAALASLPRLFDTQAALDDAFNTYAQLAELVPGEFTALDERLQALRAALGPATPAAASTRKAAAPRRAPAAKSTTAGKPATAPADKPARSSKRKPGTDA</sequence>
<accession>A0A8J7K0F5</accession>
<protein>
    <submittedName>
        <fullName evidence="2">DUF3141 domain-containing protein</fullName>
    </submittedName>
</protein>
<dbReference type="SUPFAM" id="SSF53474">
    <property type="entry name" value="alpha/beta-Hydrolases"/>
    <property type="match status" value="1"/>
</dbReference>
<dbReference type="PANTHER" id="PTHR36837">
    <property type="entry name" value="POLY(3-HYDROXYALKANOATE) POLYMERASE SUBUNIT PHAC"/>
    <property type="match status" value="1"/>
</dbReference>
<gene>
    <name evidence="2" type="ORF">INR99_01075</name>
</gene>
<name>A0A8J7K0F5_9NEIS</name>
<dbReference type="Proteomes" id="UP000604481">
    <property type="component" value="Unassembled WGS sequence"/>
</dbReference>
<dbReference type="Pfam" id="PF11339">
    <property type="entry name" value="DUF3141"/>
    <property type="match status" value="1"/>
</dbReference>
<evidence type="ECO:0000313" key="2">
    <source>
        <dbReference type="EMBL" id="MBE9607931.1"/>
    </source>
</evidence>
<dbReference type="InterPro" id="IPR029058">
    <property type="entry name" value="AB_hydrolase_fold"/>
</dbReference>
<organism evidence="2 3">
    <name type="scientific">Chitinilyticum piscinae</name>
    <dbReference type="NCBI Taxonomy" id="2866724"/>
    <lineage>
        <taxon>Bacteria</taxon>
        <taxon>Pseudomonadati</taxon>
        <taxon>Pseudomonadota</taxon>
        <taxon>Betaproteobacteria</taxon>
        <taxon>Neisseriales</taxon>
        <taxon>Chitinibacteraceae</taxon>
        <taxon>Chitinilyticum</taxon>
    </lineage>
</organism>
<dbReference type="AlphaFoldDB" id="A0A8J7K0F5"/>